<evidence type="ECO:0000256" key="9">
    <source>
        <dbReference type="ARBA" id="ARBA00023237"/>
    </source>
</evidence>
<dbReference type="InterPro" id="IPR036942">
    <property type="entry name" value="Beta-barrel_TonB_sf"/>
</dbReference>
<evidence type="ECO:0000256" key="8">
    <source>
        <dbReference type="ARBA" id="ARBA00023170"/>
    </source>
</evidence>
<evidence type="ECO:0000256" key="1">
    <source>
        <dbReference type="ARBA" id="ARBA00004571"/>
    </source>
</evidence>
<keyword evidence="15" id="KW-1185">Reference proteome</keyword>
<evidence type="ECO:0000256" key="2">
    <source>
        <dbReference type="ARBA" id="ARBA00022448"/>
    </source>
</evidence>
<dbReference type="SUPFAM" id="SSF56935">
    <property type="entry name" value="Porins"/>
    <property type="match status" value="1"/>
</dbReference>
<dbReference type="InterPro" id="IPR037066">
    <property type="entry name" value="Plug_dom_sf"/>
</dbReference>
<dbReference type="EMBL" id="JBHSMA010000001">
    <property type="protein sequence ID" value="MFC5407741.1"/>
    <property type="molecule type" value="Genomic_DNA"/>
</dbReference>
<accession>A0ABW0I2J6</accession>
<keyword evidence="2 10" id="KW-0813">Transport</keyword>
<evidence type="ECO:0000256" key="4">
    <source>
        <dbReference type="ARBA" id="ARBA00022692"/>
    </source>
</evidence>
<dbReference type="PROSITE" id="PS52016">
    <property type="entry name" value="TONB_DEPENDENT_REC_3"/>
    <property type="match status" value="1"/>
</dbReference>
<sequence>MKVLLRGVLLVLIGCQYGFSQSKTVSGTVRSSSDKLPIPGVTVSLKGTTQGATTDGNGTFRISNVPQEATLVFSFIGFATQEISVGNRTTFDIVLEESAAVLSEVVVTASAIEREKKTLGYAVTNVKGEELIRANESNLLRSLQGRVPGVQISSASGAAGGATRVVIRGAQSFNGNNQPLYVVDGIIVSNNNTTTQIVNGNGTTSTVGGGDLNNGVDITNRAADIDPNNIESVSILKGPAAAALYGSQAASGVIIITTKNRSKAVTDKPQVSLNSSVAFENPLRLPDFQNTFGAGFDGVYDLFDGGNISWGPKIQGQTVPDWHTYGLYSLGQLDAPDSVPLVARPNNVRNFFETGVTLNNSFSVRNNNGTSNYILTVSDVNTKSMIPKNRYHRTSVNVGAGTRFFNNKVSANLSATFVRSGGDRGVQGQGRSNILQTIYNTPRDIEITDQKDFNDPRYSLDGYYLAGFRNNPYWLLENNLLKDNVNRFFGNAQVGYDPAPWLNIMYRIGTDMFSDLRKQTLAQGTINNVAGRYVEDNTNFQSLLSDFIVTANRDLNPNLNLKVILGHNLQDYNSTRGIYDGQPLIVPGFYDLSNASSIVTTRVDSRTRLYGIYGDVQVAYKDYLFLDVTGRNDYSSTLPKKNRSFFYPGASVSFIPTTAFDNLRSTPISYAKVRANVAQVGKVANAYQILPVFTRTAINDGYQGAYQFPLNGIPGFSVGNIRGNPDLRSELTTSWEVGTEILFFNNRLGIDFTYYNSKSDQQIVNVPISSTSGFLAQTLNAGAMTNKGIELLLTGTPVKSTAGFRWDVSLNFTRNRNKVTELYNPLAPVGLGGLSTPGLQARLGEPYGTFFGSKMLRDPEGRVVINPTTGRPLADPVLQVLGNIQPDFSAGLSNTVSFKGLTLNVLVDTRQGGKFFSQTTSLGRFGGYLKETTYNDREPFVYPNSVVQNQDGTFTPNTTIKTNGGFEYWSTVSNFGENNLFDASFVKLREMSLSYALPKSLIGKTPFTTIQLSLIGRNLLLWTPKSQPNVDPEVSSFGTGNAQGYEYLAYPSARSYGASLKIIL</sequence>
<evidence type="ECO:0000256" key="6">
    <source>
        <dbReference type="ARBA" id="ARBA00023077"/>
    </source>
</evidence>
<evidence type="ECO:0000313" key="14">
    <source>
        <dbReference type="EMBL" id="MFC5407741.1"/>
    </source>
</evidence>
<evidence type="ECO:0000256" key="7">
    <source>
        <dbReference type="ARBA" id="ARBA00023136"/>
    </source>
</evidence>
<dbReference type="InterPro" id="IPR023997">
    <property type="entry name" value="TonB-dep_OMP_SusC/RagA_CS"/>
</dbReference>
<dbReference type="InterPro" id="IPR008969">
    <property type="entry name" value="CarboxyPept-like_regulatory"/>
</dbReference>
<dbReference type="RefSeq" id="WP_379840426.1">
    <property type="nucleotide sequence ID" value="NZ_JBHSMA010000001.1"/>
</dbReference>
<keyword evidence="7 10" id="KW-0472">Membrane</keyword>
<organism evidence="14 15">
    <name type="scientific">Larkinella bovis</name>
    <dbReference type="NCBI Taxonomy" id="683041"/>
    <lineage>
        <taxon>Bacteria</taxon>
        <taxon>Pseudomonadati</taxon>
        <taxon>Bacteroidota</taxon>
        <taxon>Cytophagia</taxon>
        <taxon>Cytophagales</taxon>
        <taxon>Spirosomataceae</taxon>
        <taxon>Larkinella</taxon>
    </lineage>
</organism>
<evidence type="ECO:0000256" key="5">
    <source>
        <dbReference type="ARBA" id="ARBA00022729"/>
    </source>
</evidence>
<comment type="subcellular location">
    <subcellularLocation>
        <location evidence="1 10">Cell outer membrane</location>
        <topology evidence="1 10">Multi-pass membrane protein</topology>
    </subcellularLocation>
</comment>
<evidence type="ECO:0000256" key="3">
    <source>
        <dbReference type="ARBA" id="ARBA00022452"/>
    </source>
</evidence>
<dbReference type="InterPro" id="IPR012910">
    <property type="entry name" value="Plug_dom"/>
</dbReference>
<dbReference type="Gene3D" id="2.170.130.10">
    <property type="entry name" value="TonB-dependent receptor, plug domain"/>
    <property type="match status" value="1"/>
</dbReference>
<feature type="domain" description="TonB-dependent receptor-like beta-barrel" evidence="12">
    <location>
        <begin position="453"/>
        <end position="852"/>
    </location>
</feature>
<dbReference type="Gene3D" id="2.40.170.20">
    <property type="entry name" value="TonB-dependent receptor, beta-barrel domain"/>
    <property type="match status" value="1"/>
</dbReference>
<feature type="domain" description="TonB-dependent receptor plug" evidence="13">
    <location>
        <begin position="116"/>
        <end position="253"/>
    </location>
</feature>
<reference evidence="15" key="1">
    <citation type="journal article" date="2019" name="Int. J. Syst. Evol. Microbiol.">
        <title>The Global Catalogue of Microorganisms (GCM) 10K type strain sequencing project: providing services to taxonomists for standard genome sequencing and annotation.</title>
        <authorList>
            <consortium name="The Broad Institute Genomics Platform"/>
            <consortium name="The Broad Institute Genome Sequencing Center for Infectious Disease"/>
            <person name="Wu L."/>
            <person name="Ma J."/>
        </authorList>
    </citation>
    <scope>NUCLEOTIDE SEQUENCE [LARGE SCALE GENOMIC DNA]</scope>
    <source>
        <strain evidence="15">CCUG 55250</strain>
    </source>
</reference>
<keyword evidence="5" id="KW-0732">Signal</keyword>
<dbReference type="Pfam" id="PF00593">
    <property type="entry name" value="TonB_dep_Rec_b-barrel"/>
    <property type="match status" value="1"/>
</dbReference>
<dbReference type="InterPro" id="IPR000531">
    <property type="entry name" value="Beta-barrel_TonB"/>
</dbReference>
<gene>
    <name evidence="14" type="ORF">ACFPMF_00355</name>
</gene>
<evidence type="ECO:0000259" key="12">
    <source>
        <dbReference type="Pfam" id="PF00593"/>
    </source>
</evidence>
<dbReference type="Proteomes" id="UP001596106">
    <property type="component" value="Unassembled WGS sequence"/>
</dbReference>
<name>A0ABW0I2J6_9BACT</name>
<dbReference type="Pfam" id="PF13715">
    <property type="entry name" value="CarbopepD_reg_2"/>
    <property type="match status" value="1"/>
</dbReference>
<comment type="similarity">
    <text evidence="10 11">Belongs to the TonB-dependent receptor family.</text>
</comment>
<keyword evidence="3 10" id="KW-1134">Transmembrane beta strand</keyword>
<protein>
    <submittedName>
        <fullName evidence="14">SusC/RagA family TonB-linked outer membrane protein</fullName>
    </submittedName>
</protein>
<keyword evidence="8" id="KW-0675">Receptor</keyword>
<comment type="caution">
    <text evidence="14">The sequence shown here is derived from an EMBL/GenBank/DDBJ whole genome shotgun (WGS) entry which is preliminary data.</text>
</comment>
<evidence type="ECO:0000259" key="13">
    <source>
        <dbReference type="Pfam" id="PF07715"/>
    </source>
</evidence>
<dbReference type="PANTHER" id="PTHR30069:SF29">
    <property type="entry name" value="HEMOGLOBIN AND HEMOGLOBIN-HAPTOGLOBIN-BINDING PROTEIN 1-RELATED"/>
    <property type="match status" value="1"/>
</dbReference>
<proteinExistence type="inferred from homology"/>
<dbReference type="PANTHER" id="PTHR30069">
    <property type="entry name" value="TONB-DEPENDENT OUTER MEMBRANE RECEPTOR"/>
    <property type="match status" value="1"/>
</dbReference>
<dbReference type="NCBIfam" id="TIGR04057">
    <property type="entry name" value="SusC_RagA_signa"/>
    <property type="match status" value="1"/>
</dbReference>
<keyword evidence="9 10" id="KW-0998">Cell outer membrane</keyword>
<dbReference type="Gene3D" id="2.60.40.1120">
    <property type="entry name" value="Carboxypeptidase-like, regulatory domain"/>
    <property type="match status" value="1"/>
</dbReference>
<dbReference type="InterPro" id="IPR039426">
    <property type="entry name" value="TonB-dep_rcpt-like"/>
</dbReference>
<dbReference type="NCBIfam" id="TIGR04056">
    <property type="entry name" value="OMP_RagA_SusC"/>
    <property type="match status" value="1"/>
</dbReference>
<evidence type="ECO:0000256" key="11">
    <source>
        <dbReference type="RuleBase" id="RU003357"/>
    </source>
</evidence>
<dbReference type="SUPFAM" id="SSF49464">
    <property type="entry name" value="Carboxypeptidase regulatory domain-like"/>
    <property type="match status" value="1"/>
</dbReference>
<keyword evidence="6 11" id="KW-0798">TonB box</keyword>
<keyword evidence="4 10" id="KW-0812">Transmembrane</keyword>
<dbReference type="InterPro" id="IPR023996">
    <property type="entry name" value="TonB-dep_OMP_SusC/RagA"/>
</dbReference>
<evidence type="ECO:0000313" key="15">
    <source>
        <dbReference type="Proteomes" id="UP001596106"/>
    </source>
</evidence>
<dbReference type="Pfam" id="PF07715">
    <property type="entry name" value="Plug"/>
    <property type="match status" value="1"/>
</dbReference>
<evidence type="ECO:0000256" key="10">
    <source>
        <dbReference type="PROSITE-ProRule" id="PRU01360"/>
    </source>
</evidence>